<dbReference type="Proteomes" id="UP001597294">
    <property type="component" value="Unassembled WGS sequence"/>
</dbReference>
<protein>
    <submittedName>
        <fullName evidence="2">ABC transporter substrate-binding protein</fullName>
    </submittedName>
</protein>
<dbReference type="Pfam" id="PF04069">
    <property type="entry name" value="OpuAC"/>
    <property type="match status" value="1"/>
</dbReference>
<dbReference type="SUPFAM" id="SSF53850">
    <property type="entry name" value="Periplasmic binding protein-like II"/>
    <property type="match status" value="1"/>
</dbReference>
<proteinExistence type="predicted"/>
<accession>A0ABW5BFE7</accession>
<evidence type="ECO:0000313" key="2">
    <source>
        <dbReference type="EMBL" id="MFD2204832.1"/>
    </source>
</evidence>
<dbReference type="EMBL" id="JBHUII010000001">
    <property type="protein sequence ID" value="MFD2204832.1"/>
    <property type="molecule type" value="Genomic_DNA"/>
</dbReference>
<dbReference type="InterPro" id="IPR007210">
    <property type="entry name" value="ABC_Gly_betaine_transp_sub-bd"/>
</dbReference>
<dbReference type="CDD" id="cd13643">
    <property type="entry name" value="PBP2_BCP_2"/>
    <property type="match status" value="1"/>
</dbReference>
<evidence type="ECO:0000259" key="1">
    <source>
        <dbReference type="Pfam" id="PF04069"/>
    </source>
</evidence>
<gene>
    <name evidence="2" type="ORF">ACFSKO_04395</name>
</gene>
<comment type="caution">
    <text evidence="2">The sequence shown here is derived from an EMBL/GenBank/DDBJ whole genome shotgun (WGS) entry which is preliminary data.</text>
</comment>
<dbReference type="RefSeq" id="WP_380248799.1">
    <property type="nucleotide sequence ID" value="NZ_JBHUII010000001.1"/>
</dbReference>
<feature type="domain" description="ABC-type glycine betaine transport system substrate-binding" evidence="1">
    <location>
        <begin position="10"/>
        <end position="282"/>
    </location>
</feature>
<dbReference type="Gene3D" id="3.40.190.10">
    <property type="entry name" value="Periplasmic binding protein-like II"/>
    <property type="match status" value="1"/>
</dbReference>
<dbReference type="Gene3D" id="3.40.190.100">
    <property type="entry name" value="Glycine betaine-binding periplasmic protein, domain 2"/>
    <property type="match status" value="1"/>
</dbReference>
<organism evidence="2 3">
    <name type="scientific">Kiloniella antarctica</name>
    <dbReference type="NCBI Taxonomy" id="1550907"/>
    <lineage>
        <taxon>Bacteria</taxon>
        <taxon>Pseudomonadati</taxon>
        <taxon>Pseudomonadota</taxon>
        <taxon>Alphaproteobacteria</taxon>
        <taxon>Rhodospirillales</taxon>
        <taxon>Kiloniellaceae</taxon>
        <taxon>Kiloniella</taxon>
    </lineage>
</organism>
<keyword evidence="3" id="KW-1185">Reference proteome</keyword>
<sequence>MANHTERNAPIVIAINNWSSQIVLSEVYRNVLESVGYRVIFAPIDITEQWGALGRGRIHVQVEVWEGSQSLRFQQMLAKKLIVSAGTHRATTHEEWWYPDYVTDLCPGLPDWKALRKCATIFKGSPDPDKGLYITGPWDKYEQFKILALDLPFTIKRLTNSIELRVEIKKHIEAKRPILIHNWTPNWIDNYYPGQFVEFPPYSKECVMNPAWGINPDLAYDCGNPKDGWLKKVVWHGFPTQWPCAYNILQKIEARNSMIEELSNLVNIEGYTPRQAAVKWLETHPQKWRSWLEGKCKSHMDLTSGSTNSR</sequence>
<name>A0ABW5BFE7_9PROT</name>
<reference evidence="3" key="1">
    <citation type="journal article" date="2019" name="Int. J. Syst. Evol. Microbiol.">
        <title>The Global Catalogue of Microorganisms (GCM) 10K type strain sequencing project: providing services to taxonomists for standard genome sequencing and annotation.</title>
        <authorList>
            <consortium name="The Broad Institute Genomics Platform"/>
            <consortium name="The Broad Institute Genome Sequencing Center for Infectious Disease"/>
            <person name="Wu L."/>
            <person name="Ma J."/>
        </authorList>
    </citation>
    <scope>NUCLEOTIDE SEQUENCE [LARGE SCALE GENOMIC DNA]</scope>
    <source>
        <strain evidence="3">CGMCC 4.7192</strain>
    </source>
</reference>
<evidence type="ECO:0000313" key="3">
    <source>
        <dbReference type="Proteomes" id="UP001597294"/>
    </source>
</evidence>